<dbReference type="RefSeq" id="WP_048515220.1">
    <property type="nucleotide sequence ID" value="NZ_FUXD01000047.1"/>
</dbReference>
<accession>A0A0J6WQA8</accession>
<comment type="cofactor">
    <cofactor evidence="1">
        <name>[4Fe-4S] cluster</name>
        <dbReference type="ChEBI" id="CHEBI:49883"/>
    </cofactor>
</comment>
<evidence type="ECO:0000256" key="3">
    <source>
        <dbReference type="ARBA" id="ARBA00012669"/>
    </source>
</evidence>
<gene>
    <name evidence="11" type="ORF">AB840_12710</name>
</gene>
<dbReference type="NCBIfam" id="TIGR00550">
    <property type="entry name" value="nadA"/>
    <property type="match status" value="1"/>
</dbReference>
<keyword evidence="9" id="KW-0411">Iron-sulfur</keyword>
<keyword evidence="12" id="KW-1185">Reference proteome</keyword>
<evidence type="ECO:0000313" key="11">
    <source>
        <dbReference type="EMBL" id="KMO85585.1"/>
    </source>
</evidence>
<evidence type="ECO:0000256" key="4">
    <source>
        <dbReference type="ARBA" id="ARBA00022485"/>
    </source>
</evidence>
<dbReference type="EC" id="2.5.1.72" evidence="3 10"/>
<dbReference type="InterPro" id="IPR036094">
    <property type="entry name" value="NadA_sf"/>
</dbReference>
<evidence type="ECO:0000313" key="12">
    <source>
        <dbReference type="Proteomes" id="UP000036503"/>
    </source>
</evidence>
<dbReference type="GO" id="GO:0034628">
    <property type="term" value="P:'de novo' NAD+ biosynthetic process from L-aspartate"/>
    <property type="evidence" value="ECO:0007669"/>
    <property type="project" value="TreeGrafter"/>
</dbReference>
<dbReference type="NCBIfam" id="NF006878">
    <property type="entry name" value="PRK09375.1-2"/>
    <property type="match status" value="1"/>
</dbReference>
<dbReference type="UniPathway" id="UPA00253">
    <property type="reaction ID" value="UER00327"/>
</dbReference>
<dbReference type="Pfam" id="PF02445">
    <property type="entry name" value="NadA"/>
    <property type="match status" value="1"/>
</dbReference>
<evidence type="ECO:0000256" key="8">
    <source>
        <dbReference type="ARBA" id="ARBA00023004"/>
    </source>
</evidence>
<evidence type="ECO:0000256" key="2">
    <source>
        <dbReference type="ARBA" id="ARBA00005065"/>
    </source>
</evidence>
<evidence type="ECO:0000256" key="6">
    <source>
        <dbReference type="ARBA" id="ARBA00022679"/>
    </source>
</evidence>
<dbReference type="STRING" id="39029.BSR42_09170"/>
<evidence type="ECO:0000256" key="7">
    <source>
        <dbReference type="ARBA" id="ARBA00022723"/>
    </source>
</evidence>
<keyword evidence="6" id="KW-0808">Transferase</keyword>
<sequence length="302" mass="33647">MPSLEEEIEALKKEKQAVILAHYYVPDEVQEIADYIGDSFYLSKKAVETDARIIVFAGVRFMGESAKMLNPQKKVLMPDRTADCPMAHMATVAAIEAVRKACDDVAVVCYINSTTELKAASDVCVTSSNAVKIVKRLPNNNIFFTPDKNLGHYVSLQVPEKHFILNDGFCPRHESIRPEFVREARQAHPQALFLAHPECPPAVLEMADYIGSTSGIIEYAAKSSHTEFIIGTEAGVLYELTTNNPGKTFYPAMEDQYCMNMKKVTLEKVRNCLRDETNEVVVPAALSRRAVGVLDKMLELAR</sequence>
<organism evidence="11 12">
    <name type="scientific">Megasphaera cerevisiae DSM 20462</name>
    <dbReference type="NCBI Taxonomy" id="1122219"/>
    <lineage>
        <taxon>Bacteria</taxon>
        <taxon>Bacillati</taxon>
        <taxon>Bacillota</taxon>
        <taxon>Negativicutes</taxon>
        <taxon>Veillonellales</taxon>
        <taxon>Veillonellaceae</taxon>
        <taxon>Megasphaera</taxon>
    </lineage>
</organism>
<dbReference type="SUPFAM" id="SSF142754">
    <property type="entry name" value="NadA-like"/>
    <property type="match status" value="1"/>
</dbReference>
<comment type="caution">
    <text evidence="11">The sequence shown here is derived from an EMBL/GenBank/DDBJ whole genome shotgun (WGS) entry which is preliminary data.</text>
</comment>
<dbReference type="AlphaFoldDB" id="A0A0J6WQA8"/>
<keyword evidence="7" id="KW-0479">Metal-binding</keyword>
<dbReference type="GO" id="GO:0005829">
    <property type="term" value="C:cytosol"/>
    <property type="evidence" value="ECO:0007669"/>
    <property type="project" value="TreeGrafter"/>
</dbReference>
<evidence type="ECO:0000256" key="1">
    <source>
        <dbReference type="ARBA" id="ARBA00001966"/>
    </source>
</evidence>
<proteinExistence type="predicted"/>
<dbReference type="Proteomes" id="UP000036503">
    <property type="component" value="Unassembled WGS sequence"/>
</dbReference>
<dbReference type="PANTHER" id="PTHR30573:SF0">
    <property type="entry name" value="QUINOLINATE SYNTHASE, CHLOROPLASTIC"/>
    <property type="match status" value="1"/>
</dbReference>
<dbReference type="FunCoup" id="A0A0J6WQA8">
    <property type="interactions" value="276"/>
</dbReference>
<dbReference type="GO" id="GO:0046872">
    <property type="term" value="F:metal ion binding"/>
    <property type="evidence" value="ECO:0007669"/>
    <property type="project" value="UniProtKB-KW"/>
</dbReference>
<keyword evidence="4" id="KW-0004">4Fe-4S</keyword>
<evidence type="ECO:0000256" key="10">
    <source>
        <dbReference type="NCBIfam" id="TIGR00550"/>
    </source>
</evidence>
<dbReference type="InParanoid" id="A0A0J6WQA8"/>
<dbReference type="OrthoDB" id="9801204at2"/>
<keyword evidence="5" id="KW-0662">Pyridine nucleotide biosynthesis</keyword>
<protein>
    <recommendedName>
        <fullName evidence="3 10">Quinolinate synthase</fullName>
        <ecNumber evidence="3 10">2.5.1.72</ecNumber>
    </recommendedName>
</protein>
<reference evidence="11 12" key="1">
    <citation type="submission" date="2015-06" db="EMBL/GenBank/DDBJ databases">
        <title>Draft genome sequence of beer spoilage bacterium Megasphaera cerevisiae type strain 20462.</title>
        <authorList>
            <person name="Kutumbaka K."/>
            <person name="Pasmowitz J."/>
            <person name="Mategko J."/>
            <person name="Reyes D."/>
            <person name="Friedrich A."/>
            <person name="Han S."/>
            <person name="Martens-Habbena W."/>
            <person name="Neal-McKinney J."/>
            <person name="Janagama H.K."/>
            <person name="Nadala C."/>
            <person name="Samadpour M."/>
        </authorList>
    </citation>
    <scope>NUCLEOTIDE SEQUENCE [LARGE SCALE GENOMIC DNA]</scope>
    <source>
        <strain evidence="11 12">DSM 20462</strain>
    </source>
</reference>
<evidence type="ECO:0000256" key="9">
    <source>
        <dbReference type="ARBA" id="ARBA00023014"/>
    </source>
</evidence>
<dbReference type="EMBL" id="LEKT01000055">
    <property type="protein sequence ID" value="KMO85585.1"/>
    <property type="molecule type" value="Genomic_DNA"/>
</dbReference>
<dbReference type="GO" id="GO:0008987">
    <property type="term" value="F:quinolinate synthetase A activity"/>
    <property type="evidence" value="ECO:0007669"/>
    <property type="project" value="UniProtKB-UniRule"/>
</dbReference>
<dbReference type="PATRIC" id="fig|1122219.3.peg.2622"/>
<dbReference type="InterPro" id="IPR003473">
    <property type="entry name" value="NadA"/>
</dbReference>
<dbReference type="PANTHER" id="PTHR30573">
    <property type="entry name" value="QUINOLINATE SYNTHETASE A"/>
    <property type="match status" value="1"/>
</dbReference>
<evidence type="ECO:0000256" key="5">
    <source>
        <dbReference type="ARBA" id="ARBA00022642"/>
    </source>
</evidence>
<keyword evidence="8" id="KW-0408">Iron</keyword>
<comment type="pathway">
    <text evidence="2">Cofactor biosynthesis; NAD(+) biosynthesis; quinolinate from iminoaspartate: step 1/1.</text>
</comment>
<dbReference type="Gene3D" id="3.40.50.10800">
    <property type="entry name" value="NadA-like"/>
    <property type="match status" value="3"/>
</dbReference>
<dbReference type="GO" id="GO:0051539">
    <property type="term" value="F:4 iron, 4 sulfur cluster binding"/>
    <property type="evidence" value="ECO:0007669"/>
    <property type="project" value="UniProtKB-KW"/>
</dbReference>
<name>A0A0J6WQA8_9FIRM</name>